<dbReference type="InterPro" id="IPR023447">
    <property type="entry name" value="ForMFR_H4MPT_ForTrfase_fd-like"/>
</dbReference>
<evidence type="ECO:0000259" key="2">
    <source>
        <dbReference type="Pfam" id="PF02741"/>
    </source>
</evidence>
<dbReference type="OrthoDB" id="8841169at2"/>
<evidence type="ECO:0008006" key="5">
    <source>
        <dbReference type="Google" id="ProtNLM"/>
    </source>
</evidence>
<name>A0A3G1KTU6_FORW1</name>
<dbReference type="GO" id="GO:0006730">
    <property type="term" value="P:one-carbon metabolic process"/>
    <property type="evidence" value="ECO:0007669"/>
    <property type="project" value="InterPro"/>
</dbReference>
<feature type="domain" description="Formylmethanofuran: tetrahydromethanopterin formyltransferase Ftr C-terminal" evidence="2">
    <location>
        <begin position="212"/>
        <end position="286"/>
    </location>
</feature>
<dbReference type="RefSeq" id="WP_148135144.1">
    <property type="nucleotide sequence ID" value="NZ_CP017634.1"/>
</dbReference>
<sequence length="289" mass="31231">MELNGVVIQDTFAEAWALEVVRLVITAISEEVALGAAHQFVGAAGSSELGSRINGGIERRALPQETPDGRPGIICAVTMPPNRHSDFIQELALRVHLATLIPTCAIFNGMLPQITGTSKMNVYELLRPHFNEKEDHGQIGGRRVCVVPTTTGEFVFEEELTVSLQGTDGHFVCYAENESAAVLAVSAGKKALEGIDGVSPMGFGLEQVYRLEEYCPKIREKVAGSKVPDQVGSILNLLMFGVEEALMMRALKESIGAACKVPGVKQIGAMNFGGEFGPYRFFLHQILKS</sequence>
<dbReference type="GO" id="GO:0016740">
    <property type="term" value="F:transferase activity"/>
    <property type="evidence" value="ECO:0007669"/>
    <property type="project" value="InterPro"/>
</dbReference>
<dbReference type="AlphaFoldDB" id="A0A3G1KTU6"/>
<dbReference type="InterPro" id="IPR002770">
    <property type="entry name" value="ForMFR_H4MPT_ForTrfase_C"/>
</dbReference>
<feature type="domain" description="Formylmethanofuran: tetrahydromethanopterin formyltransferase Ftr N-terminal" evidence="1">
    <location>
        <begin position="1"/>
        <end position="148"/>
    </location>
</feature>
<evidence type="ECO:0000259" key="1">
    <source>
        <dbReference type="Pfam" id="PF01913"/>
    </source>
</evidence>
<dbReference type="InterPro" id="IPR022667">
    <property type="entry name" value="ForMFR_H4MPT_ForTrfase_N"/>
</dbReference>
<organism evidence="3 4">
    <name type="scientific">Formimonas warabiya</name>
    <dbReference type="NCBI Taxonomy" id="1761012"/>
    <lineage>
        <taxon>Bacteria</taxon>
        <taxon>Bacillati</taxon>
        <taxon>Bacillota</taxon>
        <taxon>Clostridia</taxon>
        <taxon>Eubacteriales</taxon>
        <taxon>Peptococcaceae</taxon>
        <taxon>Candidatus Formimonas</taxon>
    </lineage>
</organism>
<proteinExistence type="predicted"/>
<dbReference type="Gene3D" id="3.30.70.520">
    <property type="match status" value="2"/>
</dbReference>
<accession>A0A3G1KTU6</accession>
<dbReference type="SUPFAM" id="SSF55112">
    <property type="entry name" value="Formylmethanofuran:tetrahydromethanopterin formyltransferase"/>
    <property type="match status" value="2"/>
</dbReference>
<evidence type="ECO:0000313" key="3">
    <source>
        <dbReference type="EMBL" id="ATW25881.1"/>
    </source>
</evidence>
<dbReference type="Pfam" id="PF02741">
    <property type="entry name" value="FTR_C"/>
    <property type="match status" value="1"/>
</dbReference>
<protein>
    <recommendedName>
        <fullName evidence="5">Formylmethanofuran--tetrahydromethanopterin N-formyltransferase</fullName>
    </recommendedName>
</protein>
<dbReference type="Proteomes" id="UP000323521">
    <property type="component" value="Chromosome"/>
</dbReference>
<dbReference type="KEGG" id="fwa:DCMF_14865"/>
<dbReference type="EMBL" id="CP017634">
    <property type="protein sequence ID" value="ATW25881.1"/>
    <property type="molecule type" value="Genomic_DNA"/>
</dbReference>
<evidence type="ECO:0000313" key="4">
    <source>
        <dbReference type="Proteomes" id="UP000323521"/>
    </source>
</evidence>
<keyword evidence="4" id="KW-1185">Reference proteome</keyword>
<dbReference type="Pfam" id="PF01913">
    <property type="entry name" value="FTR"/>
    <property type="match status" value="1"/>
</dbReference>
<reference evidence="3 4" key="1">
    <citation type="submission" date="2016-10" db="EMBL/GenBank/DDBJ databases">
        <title>Complete Genome Sequence of Peptococcaceae strain DCMF.</title>
        <authorList>
            <person name="Edwards R.J."/>
            <person name="Holland S.I."/>
            <person name="Deshpande N.P."/>
            <person name="Wong Y.K."/>
            <person name="Ertan H."/>
            <person name="Manefield M."/>
            <person name="Russell T.L."/>
            <person name="Lee M.J."/>
        </authorList>
    </citation>
    <scope>NUCLEOTIDE SEQUENCE [LARGE SCALE GENOMIC DNA]</scope>
    <source>
        <strain evidence="3 4">DCMF</strain>
    </source>
</reference>
<gene>
    <name evidence="3" type="ORF">DCMF_14865</name>
</gene>